<sequence>MFGGGIDLSQVMVEQSVFSYLKEHEQEMLEDLVGFVKKESPSYSKELVDQCGMYLTQLFQKRLGVGYEIIEEKEVGNHLKFTIGEGEKQLLIIGHFDTVWEKGRLSLRTEGNKLYGPGILDMKGGIVQSIWAIKAIQELGLSLDKKIVFFCNSDEEIGSISSKKYIEEEAQRSEAVLVAEPAVAGSGALKTSRKGAGIFTVKVWGRAAHAGNHHKEGINAIEELARQVIFLQGLTDYEKGTTVNVGTFTGGSGTNVVPEYAEAHVDLRVSTEEEAKRMTDIILNLTPILKGIKLEVTGGMNRPPMVKSKQTEELFECAQSIAAKLGMKLEEAAVGGGSDGNFTAAIGIPTLDGLGACGKGIHAEYEHIQIDTLSERSSLFANLLLQI</sequence>
<dbReference type="Proteomes" id="UP000256519">
    <property type="component" value="Unassembled WGS sequence"/>
</dbReference>
<dbReference type="SUPFAM" id="SSF53187">
    <property type="entry name" value="Zn-dependent exopeptidases"/>
    <property type="match status" value="1"/>
</dbReference>
<dbReference type="InterPro" id="IPR017150">
    <property type="entry name" value="Pept_M20_glutamate_carboxypep"/>
</dbReference>
<dbReference type="InterPro" id="IPR011650">
    <property type="entry name" value="Peptidase_M20_dimer"/>
</dbReference>
<dbReference type="Gene3D" id="3.40.630.10">
    <property type="entry name" value="Zn peptidases"/>
    <property type="match status" value="1"/>
</dbReference>
<dbReference type="PANTHER" id="PTHR43808">
    <property type="entry name" value="ACETYLORNITHINE DEACETYLASE"/>
    <property type="match status" value="1"/>
</dbReference>
<dbReference type="InterPro" id="IPR036264">
    <property type="entry name" value="Bact_exopeptidase_dim_dom"/>
</dbReference>
<dbReference type="AlphaFoldDB" id="A0A3D8WUS2"/>
<evidence type="ECO:0000259" key="4">
    <source>
        <dbReference type="Pfam" id="PF07687"/>
    </source>
</evidence>
<reference evidence="5 6" key="1">
    <citation type="journal article" date="2018" name="Appl. Environ. Microbiol.">
        <title>Antimicrobial susceptibility testing and tentative epidemiological cut-off values of five Bacillus species relevant for use as animal feed additives or for plant protection.</title>
        <authorList>
            <person name="Agerso Y."/>
            <person name="Stuer-Lauridsen B."/>
            <person name="Bjerre K."/>
            <person name="Jensen M.G."/>
            <person name="Johansen E."/>
            <person name="Bennedsen M."/>
            <person name="Brockmann E."/>
            <person name="Nielsen B."/>
        </authorList>
    </citation>
    <scope>NUCLEOTIDE SEQUENCE [LARGE SCALE GENOMIC DNA]</scope>
    <source>
        <strain evidence="5 6">CHCC20162</strain>
    </source>
</reference>
<dbReference type="GO" id="GO:0046872">
    <property type="term" value="F:metal ion binding"/>
    <property type="evidence" value="ECO:0007669"/>
    <property type="project" value="UniProtKB-KW"/>
</dbReference>
<dbReference type="InterPro" id="IPR002933">
    <property type="entry name" value="Peptidase_M20"/>
</dbReference>
<organism evidence="5 6">
    <name type="scientific">Priestia megaterium</name>
    <name type="common">Bacillus megaterium</name>
    <dbReference type="NCBI Taxonomy" id="1404"/>
    <lineage>
        <taxon>Bacteria</taxon>
        <taxon>Bacillati</taxon>
        <taxon>Bacillota</taxon>
        <taxon>Bacilli</taxon>
        <taxon>Bacillales</taxon>
        <taxon>Bacillaceae</taxon>
        <taxon>Priestia</taxon>
    </lineage>
</organism>
<feature type="domain" description="Peptidase M20 dimerisation" evidence="4">
    <location>
        <begin position="192"/>
        <end position="279"/>
    </location>
</feature>
<accession>A0A3D8WUS2</accession>
<keyword evidence="1" id="KW-0479">Metal-binding</keyword>
<dbReference type="Pfam" id="PF01546">
    <property type="entry name" value="Peptidase_M20"/>
    <property type="match status" value="1"/>
</dbReference>
<evidence type="ECO:0000313" key="5">
    <source>
        <dbReference type="EMBL" id="RDZ07990.1"/>
    </source>
</evidence>
<dbReference type="Pfam" id="PF07687">
    <property type="entry name" value="M20_dimer"/>
    <property type="match status" value="1"/>
</dbReference>
<keyword evidence="2" id="KW-0378">Hydrolase</keyword>
<dbReference type="CDD" id="cd03885">
    <property type="entry name" value="M20_CPDG2"/>
    <property type="match status" value="1"/>
</dbReference>
<name>A0A3D8WUS2_PRIMG</name>
<proteinExistence type="predicted"/>
<comment type="caution">
    <text evidence="5">The sequence shown here is derived from an EMBL/GenBank/DDBJ whole genome shotgun (WGS) entry which is preliminary data.</text>
</comment>
<dbReference type="EMBL" id="PQWM01000049">
    <property type="protein sequence ID" value="RDZ07990.1"/>
    <property type="molecule type" value="Genomic_DNA"/>
</dbReference>
<dbReference type="Gene3D" id="3.30.70.360">
    <property type="match status" value="1"/>
</dbReference>
<evidence type="ECO:0000313" key="6">
    <source>
        <dbReference type="Proteomes" id="UP000256519"/>
    </source>
</evidence>
<feature type="active site" description="Proton acceptor" evidence="3">
    <location>
        <position position="155"/>
    </location>
</feature>
<evidence type="ECO:0000256" key="3">
    <source>
        <dbReference type="PIRSR" id="PIRSR037238-1"/>
    </source>
</evidence>
<dbReference type="SUPFAM" id="SSF55031">
    <property type="entry name" value="Bacterial exopeptidase dimerisation domain"/>
    <property type="match status" value="1"/>
</dbReference>
<dbReference type="InterPro" id="IPR050072">
    <property type="entry name" value="Peptidase_M20A"/>
</dbReference>
<protein>
    <submittedName>
        <fullName evidence="5">Peptidase M20</fullName>
    </submittedName>
</protein>
<gene>
    <name evidence="5" type="ORF">C3744_26775</name>
</gene>
<dbReference type="GO" id="GO:0016787">
    <property type="term" value="F:hydrolase activity"/>
    <property type="evidence" value="ECO:0007669"/>
    <property type="project" value="UniProtKB-KW"/>
</dbReference>
<dbReference type="PANTHER" id="PTHR43808:SF9">
    <property type="entry name" value="BLL0789 PROTEIN"/>
    <property type="match status" value="1"/>
</dbReference>
<dbReference type="PIRSF" id="PIRSF037238">
    <property type="entry name" value="Carboxypeptidase_G2"/>
    <property type="match status" value="1"/>
</dbReference>
<evidence type="ECO:0000256" key="2">
    <source>
        <dbReference type="ARBA" id="ARBA00022801"/>
    </source>
</evidence>
<evidence type="ECO:0000256" key="1">
    <source>
        <dbReference type="ARBA" id="ARBA00022723"/>
    </source>
</evidence>
<dbReference type="RefSeq" id="WP_116078139.1">
    <property type="nucleotide sequence ID" value="NZ_CP187630.1"/>
</dbReference>
<feature type="active site" evidence="3">
    <location>
        <position position="97"/>
    </location>
</feature>